<feature type="compositionally biased region" description="Basic and acidic residues" evidence="1">
    <location>
        <begin position="1036"/>
        <end position="1046"/>
    </location>
</feature>
<dbReference type="PANTHER" id="PTHR32063">
    <property type="match status" value="1"/>
</dbReference>
<feature type="transmembrane region" description="Helical" evidence="2">
    <location>
        <begin position="516"/>
        <end position="536"/>
    </location>
</feature>
<keyword evidence="2" id="KW-0472">Membrane</keyword>
<accession>A0A7Z7HS75</accession>
<dbReference type="GO" id="GO:0005886">
    <property type="term" value="C:plasma membrane"/>
    <property type="evidence" value="ECO:0007669"/>
    <property type="project" value="TreeGrafter"/>
</dbReference>
<evidence type="ECO:0000256" key="1">
    <source>
        <dbReference type="SAM" id="MobiDB-lite"/>
    </source>
</evidence>
<dbReference type="InterPro" id="IPR027463">
    <property type="entry name" value="AcrB_DN_DC_subdom"/>
</dbReference>
<dbReference type="PANTHER" id="PTHR32063:SF77">
    <property type="entry name" value="ACR FAMILY TRANSPORT PROTEIN"/>
    <property type="match status" value="1"/>
</dbReference>
<dbReference type="AlphaFoldDB" id="A0A7Z7HS75"/>
<dbReference type="InterPro" id="IPR001036">
    <property type="entry name" value="Acrflvin-R"/>
</dbReference>
<reference evidence="3" key="1">
    <citation type="submission" date="2017-03" db="EMBL/GenBank/DDBJ databases">
        <authorList>
            <consortium name="AG Boll"/>
        </authorList>
    </citation>
    <scope>NUCLEOTIDE SEQUENCE [LARGE SCALE GENOMIC DNA]</scope>
    <source>
        <strain evidence="3">Chol</strain>
    </source>
</reference>
<feature type="transmembrane region" description="Helical" evidence="2">
    <location>
        <begin position="848"/>
        <end position="867"/>
    </location>
</feature>
<dbReference type="Gene3D" id="1.20.1640.10">
    <property type="entry name" value="Multidrug efflux transporter AcrB transmembrane domain"/>
    <property type="match status" value="2"/>
</dbReference>
<dbReference type="Pfam" id="PF00873">
    <property type="entry name" value="ACR_tran"/>
    <property type="match status" value="1"/>
</dbReference>
<dbReference type="Gene3D" id="3.30.70.1440">
    <property type="entry name" value="Multidrug efflux transporter AcrB pore domain"/>
    <property type="match status" value="1"/>
</dbReference>
<feature type="transmembrane region" description="Helical" evidence="2">
    <location>
        <begin position="429"/>
        <end position="451"/>
    </location>
</feature>
<feature type="transmembrane region" description="Helical" evidence="2">
    <location>
        <begin position="358"/>
        <end position="378"/>
    </location>
</feature>
<dbReference type="EMBL" id="LT837803">
    <property type="protein sequence ID" value="SMB29233.1"/>
    <property type="molecule type" value="Genomic_DNA"/>
</dbReference>
<feature type="transmembrane region" description="Helical" evidence="2">
    <location>
        <begin position="12"/>
        <end position="32"/>
    </location>
</feature>
<keyword evidence="2" id="KW-1133">Transmembrane helix</keyword>
<name>A0A7Z7HS75_9PROT</name>
<feature type="transmembrane region" description="Helical" evidence="2">
    <location>
        <begin position="457"/>
        <end position="479"/>
    </location>
</feature>
<dbReference type="PRINTS" id="PR00702">
    <property type="entry name" value="ACRIFLAVINRP"/>
</dbReference>
<dbReference type="GO" id="GO:0042910">
    <property type="term" value="F:xenobiotic transmembrane transporter activity"/>
    <property type="evidence" value="ECO:0007669"/>
    <property type="project" value="TreeGrafter"/>
</dbReference>
<evidence type="ECO:0000313" key="4">
    <source>
        <dbReference type="Proteomes" id="UP000242886"/>
    </source>
</evidence>
<feature type="transmembrane region" description="Helical" evidence="2">
    <location>
        <begin position="874"/>
        <end position="893"/>
    </location>
</feature>
<keyword evidence="4" id="KW-1185">Reference proteome</keyword>
<dbReference type="Gene3D" id="3.30.2090.10">
    <property type="entry name" value="Multidrug efflux transporter AcrB TolC docking domain, DN and DC subdomains"/>
    <property type="match status" value="2"/>
</dbReference>
<dbReference type="RefSeq" id="WP_154717221.1">
    <property type="nucleotide sequence ID" value="NZ_LT837803.1"/>
</dbReference>
<feature type="transmembrane region" description="Helical" evidence="2">
    <location>
        <begin position="905"/>
        <end position="926"/>
    </location>
</feature>
<dbReference type="Gene3D" id="3.30.70.1430">
    <property type="entry name" value="Multidrug efflux transporter AcrB pore domain"/>
    <property type="match status" value="2"/>
</dbReference>
<dbReference type="SUPFAM" id="SSF82693">
    <property type="entry name" value="Multidrug efflux transporter AcrB pore domain, PN1, PN2, PC1 and PC2 subdomains"/>
    <property type="match status" value="3"/>
</dbReference>
<feature type="region of interest" description="Disordered" evidence="1">
    <location>
        <begin position="1020"/>
        <end position="1046"/>
    </location>
</feature>
<dbReference type="Gene3D" id="3.30.70.1320">
    <property type="entry name" value="Multidrug efflux transporter AcrB pore domain like"/>
    <property type="match status" value="1"/>
</dbReference>
<evidence type="ECO:0000256" key="2">
    <source>
        <dbReference type="SAM" id="Phobius"/>
    </source>
</evidence>
<gene>
    <name evidence="3" type="ORF">SDENCHOL_20785</name>
</gene>
<dbReference type="Proteomes" id="UP000242886">
    <property type="component" value="Chromosome SDENCHOL"/>
</dbReference>
<feature type="transmembrane region" description="Helical" evidence="2">
    <location>
        <begin position="978"/>
        <end position="1004"/>
    </location>
</feature>
<evidence type="ECO:0000313" key="3">
    <source>
        <dbReference type="EMBL" id="SMB29233.1"/>
    </source>
</evidence>
<dbReference type="SUPFAM" id="SSF82714">
    <property type="entry name" value="Multidrug efflux transporter AcrB TolC docking domain, DN and DC subdomains"/>
    <property type="match status" value="2"/>
</dbReference>
<sequence length="1046" mass="113153">MNVSSWSIRNPIPAILLFAMLTLAGIFSFRAMEIQQFPDVELPTVLVTATLPGAAASQMETEVARKIEDALAGLRGLKHLYTHVQDDTAVITAEFRLEKPPQEAVDDVRAAVGRIRADLPGDLRDPVIEKLDLAGSPILTYTIAAPGMDDEELSWFVDHVVAKSLLSVRGVGAVSRVGGVTREVRVELDPTRMLALNVTAAEISRQLRRVQQEASGGQADVGGIEQTVRTVATVASAEELAALDIPLMDGRRVRLSQVAQVSDTVAERRSGALLNGQPVVGFEITRSRGIGAVTVARHVEAKLEQLKAEHPQIKITEAFNFVDPVVDNYHGSMKLLIEGAILAVIVVGLFLRDARATFISATALPLSIIPTFAIIHQFDFPISIVSMLAMSLVIGVLVDDAIVEIENIMRHLAQGKTPWQAAMEAADEIGLAVIATTFTLVAVFLPTAFMGGLPGKFFVQFGWTAAIAVFMSLVVARMLTPMMAAHMMKPLTKVHPEPRWLKIYQTWVEACLRHRVITLAVTLAFFYGSFALVPLLPSGFIPPDDYSQTQVHLSLPPGSSYEQTFAVAEQARRIIERNPHTKMVYTAIGGGKSGSDAFIPGGPAEVRKATLTLNLTPREERGGVSKQSIEADLRQALTQIPGAQIKIGLGSSTEKYTLVLASEDGDLLGKTARQVESELRGIPGVGNIFSSASLVRPELVIKPDFARMADLGVTAADIADTLRIATAGDYEQGLAKLNLSQRQVPIVVKLPADMRADLDYIERLRLPGRQGPVMLRSVADVSIGGGPAEIDRYDRLRNINFEVELNGLPLGNAEKAVLALPSVKNLPNGVMRTTVGEAESMAELYEGFTIAMTAGILCIYVVLVLLFRDFIQPVTILIALILSIPGAFIALFVTNKAISMPSMIGMIMLMGIATKNSILLVDYAIMARRDHGMERRAALLDACRKRARPIVMTTIAMGAGMLPIALGIGTDPSFRSPMAIVVIGGLISSTFLSLLVIPVAYSYVEEFIDWARKFLPHKPAASPEMAGKADTPMVESSKEREHGYQN</sequence>
<feature type="transmembrane region" description="Helical" evidence="2">
    <location>
        <begin position="384"/>
        <end position="403"/>
    </location>
</feature>
<keyword evidence="2" id="KW-0812">Transmembrane</keyword>
<organism evidence="3 4">
    <name type="scientific">Sterolibacterium denitrificans</name>
    <dbReference type="NCBI Taxonomy" id="157592"/>
    <lineage>
        <taxon>Bacteria</taxon>
        <taxon>Pseudomonadati</taxon>
        <taxon>Pseudomonadota</taxon>
        <taxon>Betaproteobacteria</taxon>
        <taxon>Nitrosomonadales</taxon>
        <taxon>Sterolibacteriaceae</taxon>
        <taxon>Sterolibacterium</taxon>
    </lineage>
</organism>
<proteinExistence type="predicted"/>
<feature type="transmembrane region" description="Helical" evidence="2">
    <location>
        <begin position="947"/>
        <end position="966"/>
    </location>
</feature>
<dbReference type="SUPFAM" id="SSF82866">
    <property type="entry name" value="Multidrug efflux transporter AcrB transmembrane domain"/>
    <property type="match status" value="2"/>
</dbReference>
<protein>
    <submittedName>
        <fullName evidence="3">Acriflavin resistance protein</fullName>
    </submittedName>
</protein>
<feature type="transmembrane region" description="Helical" evidence="2">
    <location>
        <begin position="333"/>
        <end position="351"/>
    </location>
</feature>